<dbReference type="PANTHER" id="PTHR25462">
    <property type="entry name" value="BONUS, ISOFORM C-RELATED"/>
    <property type="match status" value="1"/>
</dbReference>
<dbReference type="InterPro" id="IPR001841">
    <property type="entry name" value="Znf_RING"/>
</dbReference>
<dbReference type="PROSITE" id="PS50119">
    <property type="entry name" value="ZF_BBOX"/>
    <property type="match status" value="1"/>
</dbReference>
<dbReference type="InterPro" id="IPR043136">
    <property type="entry name" value="B30.2/SPRY_sf"/>
</dbReference>
<evidence type="ECO:0000259" key="7">
    <source>
        <dbReference type="PROSITE" id="PS50119"/>
    </source>
</evidence>
<dbReference type="InterPro" id="IPR047153">
    <property type="entry name" value="TRIM45/56/19-like"/>
</dbReference>
<dbReference type="InterPro" id="IPR000315">
    <property type="entry name" value="Znf_B-box"/>
</dbReference>
<feature type="compositionally biased region" description="Polar residues" evidence="5">
    <location>
        <begin position="413"/>
        <end position="424"/>
    </location>
</feature>
<feature type="region of interest" description="Disordered" evidence="5">
    <location>
        <begin position="503"/>
        <end position="548"/>
    </location>
</feature>
<dbReference type="SUPFAM" id="SSF57850">
    <property type="entry name" value="RING/U-box"/>
    <property type="match status" value="1"/>
</dbReference>
<evidence type="ECO:0000256" key="2">
    <source>
        <dbReference type="ARBA" id="ARBA00022771"/>
    </source>
</evidence>
<feature type="compositionally biased region" description="Basic and acidic residues" evidence="5">
    <location>
        <begin position="517"/>
        <end position="532"/>
    </location>
</feature>
<dbReference type="InterPro" id="IPR003649">
    <property type="entry name" value="Bbox_C"/>
</dbReference>
<accession>A0A8W8IV77</accession>
<evidence type="ECO:0008006" key="11">
    <source>
        <dbReference type="Google" id="ProtNLM"/>
    </source>
</evidence>
<name>A0A8W8IV77_MAGGI</name>
<evidence type="ECO:0000313" key="9">
    <source>
        <dbReference type="EnsemblMetazoa" id="G15838.1:cds"/>
    </source>
</evidence>
<evidence type="ECO:0000259" key="6">
    <source>
        <dbReference type="PROSITE" id="PS50089"/>
    </source>
</evidence>
<evidence type="ECO:0000259" key="8">
    <source>
        <dbReference type="PROSITE" id="PS50188"/>
    </source>
</evidence>
<proteinExistence type="predicted"/>
<dbReference type="SMART" id="SM00336">
    <property type="entry name" value="BBOX"/>
    <property type="match status" value="2"/>
</dbReference>
<dbReference type="SUPFAM" id="SSF49899">
    <property type="entry name" value="Concanavalin A-like lectins/glucanases"/>
    <property type="match status" value="1"/>
</dbReference>
<feature type="region of interest" description="Disordered" evidence="5">
    <location>
        <begin position="563"/>
        <end position="602"/>
    </location>
</feature>
<keyword evidence="2 4" id="KW-0863">Zinc-finger</keyword>
<keyword evidence="3" id="KW-0862">Zinc</keyword>
<evidence type="ECO:0000313" key="10">
    <source>
        <dbReference type="Proteomes" id="UP000005408"/>
    </source>
</evidence>
<dbReference type="Pfam" id="PF00643">
    <property type="entry name" value="zf-B_box"/>
    <property type="match status" value="1"/>
</dbReference>
<evidence type="ECO:0000256" key="4">
    <source>
        <dbReference type="PROSITE-ProRule" id="PRU00024"/>
    </source>
</evidence>
<dbReference type="Proteomes" id="UP000005408">
    <property type="component" value="Unassembled WGS sequence"/>
</dbReference>
<dbReference type="GO" id="GO:0008270">
    <property type="term" value="F:zinc ion binding"/>
    <property type="evidence" value="ECO:0007669"/>
    <property type="project" value="UniProtKB-KW"/>
</dbReference>
<feature type="domain" description="B box-type" evidence="7">
    <location>
        <begin position="113"/>
        <end position="160"/>
    </location>
</feature>
<dbReference type="AlphaFoldDB" id="A0A8W8IV77"/>
<feature type="domain" description="B30.2/SPRY" evidence="8">
    <location>
        <begin position="599"/>
        <end position="819"/>
    </location>
</feature>
<evidence type="ECO:0000256" key="1">
    <source>
        <dbReference type="ARBA" id="ARBA00022723"/>
    </source>
</evidence>
<reference evidence="9" key="1">
    <citation type="submission" date="2022-08" db="UniProtKB">
        <authorList>
            <consortium name="EnsemblMetazoa"/>
        </authorList>
    </citation>
    <scope>IDENTIFICATION</scope>
    <source>
        <strain evidence="9">05x7-T-G4-1.051#20</strain>
    </source>
</reference>
<dbReference type="PROSITE" id="PS50089">
    <property type="entry name" value="ZF_RING_2"/>
    <property type="match status" value="1"/>
</dbReference>
<keyword evidence="1" id="KW-0479">Metal-binding</keyword>
<feature type="compositionally biased region" description="Polar residues" evidence="5">
    <location>
        <begin position="388"/>
        <end position="400"/>
    </location>
</feature>
<dbReference type="EnsemblMetazoa" id="G15838.1">
    <property type="protein sequence ID" value="G15838.1:cds"/>
    <property type="gene ID" value="G15838"/>
</dbReference>
<keyword evidence="10" id="KW-1185">Reference proteome</keyword>
<evidence type="ECO:0000256" key="3">
    <source>
        <dbReference type="ARBA" id="ARBA00022833"/>
    </source>
</evidence>
<sequence>MKIQKAERLLICDGVNLLEEKFSKFCTSNMENTAFTNCIQCHNEFDESRRHPHVLSCLHTCCSSCLERIVSGKQIFCPDCHSQTEISSDPCKELPLDTACRNYLDFVRIQRKPTDIQCTDCPDQSSASSFCKECFTFMCPECTTAHKRTAITRKHLVVPVSELKESGLNEFHRKDTCNKPGHEEQVFTFYCDRRGCDIPICTLCAVCDHNQTNGHLIRNLSDVYEDSKTVVQSVIREINARGTPMSEAVDQLEKVVDELAATETDISQEIDTIFDKYQKILNERRYQLQMEVQNHCQVKKRDLQEKVKTLKSYTTDVKTATDFTNRVLLYTTATEFLNLKNVILRRILELKNVNVSIPAKDDVALRFLRGVSDDSFVQLINGIGNVSSRESPIPQSTLHNGHSDTGPMKSGRSEYTSPINQELSRSPARTPPSEAPRNTISVTPTTPQSVKRVGDSIAVSRQMSIPAAATPIREPVQRQTSLPAPLEEKKTMSTVAMMNGMPKTPAEEKTSFFSKAKPPDDHVTADVTEKKPRPSPLKLEPSQPLGLGDFLRNLEMRGELPMKKSEKTAQANRESFQQLSPDRPFQPVTSPISPKTPTTMPPELKNLPGVVYGDIVCPDFTFDVLTIHNEREVSLDGKILRNRKTGKPSSSGTAEKQFQNYKGIVGNFPFKELGKYYYEVDVSFTIYQPLEQTWLVYELGICRKDIIDTHHTVERHEHARSCYVARYPEDGKLAHEFWHNRDLLTYVPLSDNTAGITVDLTYGLLVDTRRRKWTIADVGKQKKLHTFTGIDFTEALYPVFGTYNPDLVSVEMTLRTGSEISAFPPFLKGF</sequence>
<dbReference type="InterPro" id="IPR013083">
    <property type="entry name" value="Znf_RING/FYVE/PHD"/>
</dbReference>
<organism evidence="9 10">
    <name type="scientific">Magallana gigas</name>
    <name type="common">Pacific oyster</name>
    <name type="synonym">Crassostrea gigas</name>
    <dbReference type="NCBI Taxonomy" id="29159"/>
    <lineage>
        <taxon>Eukaryota</taxon>
        <taxon>Metazoa</taxon>
        <taxon>Spiralia</taxon>
        <taxon>Lophotrochozoa</taxon>
        <taxon>Mollusca</taxon>
        <taxon>Bivalvia</taxon>
        <taxon>Autobranchia</taxon>
        <taxon>Pteriomorphia</taxon>
        <taxon>Ostreida</taxon>
        <taxon>Ostreoidea</taxon>
        <taxon>Ostreidae</taxon>
        <taxon>Magallana</taxon>
    </lineage>
</organism>
<feature type="compositionally biased region" description="Polar residues" evidence="5">
    <location>
        <begin position="568"/>
        <end position="580"/>
    </location>
</feature>
<dbReference type="Gene3D" id="2.60.120.920">
    <property type="match status" value="1"/>
</dbReference>
<dbReference type="SMART" id="SM00502">
    <property type="entry name" value="BBC"/>
    <property type="match status" value="1"/>
</dbReference>
<feature type="compositionally biased region" description="Polar residues" evidence="5">
    <location>
        <begin position="587"/>
        <end position="598"/>
    </location>
</feature>
<dbReference type="Gene3D" id="3.30.40.10">
    <property type="entry name" value="Zinc/RING finger domain, C3HC4 (zinc finger)"/>
    <property type="match status" value="1"/>
</dbReference>
<dbReference type="InterPro" id="IPR013320">
    <property type="entry name" value="ConA-like_dom_sf"/>
</dbReference>
<feature type="compositionally biased region" description="Polar residues" evidence="5">
    <location>
        <begin position="436"/>
        <end position="449"/>
    </location>
</feature>
<dbReference type="InterPro" id="IPR001870">
    <property type="entry name" value="B30.2/SPRY"/>
</dbReference>
<dbReference type="PROSITE" id="PS50188">
    <property type="entry name" value="B302_SPRY"/>
    <property type="match status" value="1"/>
</dbReference>
<feature type="region of interest" description="Disordered" evidence="5">
    <location>
        <begin position="388"/>
        <end position="452"/>
    </location>
</feature>
<protein>
    <recommendedName>
        <fullName evidence="11">Tripartite motif-containing protein 45</fullName>
    </recommendedName>
</protein>
<dbReference type="PANTHER" id="PTHR25462:SF296">
    <property type="entry name" value="MEIOTIC P26, ISOFORM F"/>
    <property type="match status" value="1"/>
</dbReference>
<evidence type="ECO:0000256" key="5">
    <source>
        <dbReference type="SAM" id="MobiDB-lite"/>
    </source>
</evidence>
<feature type="domain" description="RING-type" evidence="6">
    <location>
        <begin position="38"/>
        <end position="81"/>
    </location>
</feature>